<name>A0A2J6PG03_9HELO</name>
<dbReference type="InterPro" id="IPR006600">
    <property type="entry name" value="HTH_CenpB_DNA-bd_dom"/>
</dbReference>
<dbReference type="PROSITE" id="PS51253">
    <property type="entry name" value="HTH_CENPB"/>
    <property type="match status" value="1"/>
</dbReference>
<dbReference type="OrthoDB" id="3560646at2759"/>
<dbReference type="AlphaFoldDB" id="A0A2J6PG03"/>
<evidence type="ECO:0000313" key="4">
    <source>
        <dbReference type="Proteomes" id="UP000235672"/>
    </source>
</evidence>
<dbReference type="Proteomes" id="UP000235672">
    <property type="component" value="Unassembled WGS sequence"/>
</dbReference>
<reference evidence="3 4" key="1">
    <citation type="submission" date="2016-05" db="EMBL/GenBank/DDBJ databases">
        <title>A degradative enzymes factory behind the ericoid mycorrhizal symbiosis.</title>
        <authorList>
            <consortium name="DOE Joint Genome Institute"/>
            <person name="Martino E."/>
            <person name="Morin E."/>
            <person name="Grelet G."/>
            <person name="Kuo A."/>
            <person name="Kohler A."/>
            <person name="Daghino S."/>
            <person name="Barry K."/>
            <person name="Choi C."/>
            <person name="Cichocki N."/>
            <person name="Clum A."/>
            <person name="Copeland A."/>
            <person name="Hainaut M."/>
            <person name="Haridas S."/>
            <person name="Labutti K."/>
            <person name="Lindquist E."/>
            <person name="Lipzen A."/>
            <person name="Khouja H.-R."/>
            <person name="Murat C."/>
            <person name="Ohm R."/>
            <person name="Olson A."/>
            <person name="Spatafora J."/>
            <person name="Veneault-Fourrey C."/>
            <person name="Henrissat B."/>
            <person name="Grigoriev I."/>
            <person name="Martin F."/>
            <person name="Perotto S."/>
        </authorList>
    </citation>
    <scope>NUCLEOTIDE SEQUENCE [LARGE SCALE GENOMIC DNA]</scope>
    <source>
        <strain evidence="3 4">UAMH 7357</strain>
    </source>
</reference>
<sequence>MVNEEDIKAVLAEIELSEDPNYREIARKFKFTHITLLRHAKGLTRSRADFQSEINQNLNNIQEYILIKQINRLINRGIPLISKMVKNFAKEIIGYKVGKNWISDFYKRYSSKLKSLYLYNIENLYIKSKFSLIYKLFYNLNNIAVSNIYNWNEKGFLINII</sequence>
<proteinExistence type="predicted"/>
<keyword evidence="1" id="KW-0238">DNA-binding</keyword>
<dbReference type="GO" id="GO:0003677">
    <property type="term" value="F:DNA binding"/>
    <property type="evidence" value="ECO:0007669"/>
    <property type="project" value="UniProtKB-KW"/>
</dbReference>
<protein>
    <recommendedName>
        <fullName evidence="2">HTH CENPB-type domain-containing protein</fullName>
    </recommendedName>
</protein>
<accession>A0A2J6PG03</accession>
<gene>
    <name evidence="3" type="ORF">NA56DRAFT_586571</name>
</gene>
<evidence type="ECO:0000256" key="1">
    <source>
        <dbReference type="ARBA" id="ARBA00023125"/>
    </source>
</evidence>
<evidence type="ECO:0000313" key="3">
    <source>
        <dbReference type="EMBL" id="PMD12826.1"/>
    </source>
</evidence>
<feature type="domain" description="HTH CENPB-type" evidence="2">
    <location>
        <begin position="50"/>
        <end position="115"/>
    </location>
</feature>
<evidence type="ECO:0000259" key="2">
    <source>
        <dbReference type="PROSITE" id="PS51253"/>
    </source>
</evidence>
<organism evidence="3 4">
    <name type="scientific">Hyaloscypha hepaticicola</name>
    <dbReference type="NCBI Taxonomy" id="2082293"/>
    <lineage>
        <taxon>Eukaryota</taxon>
        <taxon>Fungi</taxon>
        <taxon>Dikarya</taxon>
        <taxon>Ascomycota</taxon>
        <taxon>Pezizomycotina</taxon>
        <taxon>Leotiomycetes</taxon>
        <taxon>Helotiales</taxon>
        <taxon>Hyaloscyphaceae</taxon>
        <taxon>Hyaloscypha</taxon>
    </lineage>
</organism>
<dbReference type="Pfam" id="PF03221">
    <property type="entry name" value="HTH_Tnp_Tc5"/>
    <property type="match status" value="1"/>
</dbReference>
<dbReference type="EMBL" id="KZ613541">
    <property type="protein sequence ID" value="PMD12826.1"/>
    <property type="molecule type" value="Genomic_DNA"/>
</dbReference>
<keyword evidence="4" id="KW-1185">Reference proteome</keyword>